<dbReference type="Gene3D" id="3.30.465.10">
    <property type="match status" value="1"/>
</dbReference>
<keyword evidence="13" id="KW-0560">Oxidoreductase</keyword>
<comment type="function">
    <text evidence="2">Cell wall formation.</text>
</comment>
<dbReference type="PANTHER" id="PTHR21071">
    <property type="entry name" value="UDP-N-ACETYLENOLPYRUVOYLGLUCOSAMINE REDUCTASE"/>
    <property type="match status" value="1"/>
</dbReference>
<keyword evidence="12" id="KW-0573">Peptidoglycan synthesis</keyword>
<feature type="domain" description="UDP-N-acetylenolpyruvoylglucosamine reductase C-terminal" evidence="17">
    <location>
        <begin position="39"/>
        <end position="138"/>
    </location>
</feature>
<accession>A0AAE1RBU3</accession>
<dbReference type="AlphaFoldDB" id="A0AAE1RBU3"/>
<comment type="pathway">
    <text evidence="4">Cell wall biogenesis; peptidoglycan biosynthesis.</text>
</comment>
<dbReference type="GO" id="GO:0008360">
    <property type="term" value="P:regulation of cell shape"/>
    <property type="evidence" value="ECO:0007669"/>
    <property type="project" value="UniProtKB-KW"/>
</dbReference>
<dbReference type="InterPro" id="IPR016169">
    <property type="entry name" value="FAD-bd_PCMH_sub2"/>
</dbReference>
<dbReference type="Pfam" id="PF02873">
    <property type="entry name" value="MurB_C"/>
    <property type="match status" value="1"/>
</dbReference>
<keyword evidence="11" id="KW-0133">Cell shape</keyword>
<evidence type="ECO:0000256" key="9">
    <source>
        <dbReference type="ARBA" id="ARBA00022827"/>
    </source>
</evidence>
<dbReference type="HAMAP" id="MF_00037">
    <property type="entry name" value="MurB"/>
    <property type="match status" value="1"/>
</dbReference>
<evidence type="ECO:0000256" key="12">
    <source>
        <dbReference type="ARBA" id="ARBA00022984"/>
    </source>
</evidence>
<evidence type="ECO:0000256" key="11">
    <source>
        <dbReference type="ARBA" id="ARBA00022960"/>
    </source>
</evidence>
<keyword evidence="6" id="KW-0963">Cytoplasm</keyword>
<comment type="catalytic activity">
    <reaction evidence="16">
        <text>UDP-N-acetyl-alpha-D-muramate + NADP(+) = UDP-N-acetyl-3-O-(1-carboxyvinyl)-alpha-D-glucosamine + NADPH + H(+)</text>
        <dbReference type="Rhea" id="RHEA:12248"/>
        <dbReference type="ChEBI" id="CHEBI:15378"/>
        <dbReference type="ChEBI" id="CHEBI:57783"/>
        <dbReference type="ChEBI" id="CHEBI:58349"/>
        <dbReference type="ChEBI" id="CHEBI:68483"/>
        <dbReference type="ChEBI" id="CHEBI:70757"/>
        <dbReference type="EC" id="1.3.1.98"/>
    </reaction>
</comment>
<dbReference type="PANTHER" id="PTHR21071:SF4">
    <property type="entry name" value="UDP-N-ACETYLENOLPYRUVOYLGLUCOSAMINE REDUCTASE"/>
    <property type="match status" value="1"/>
</dbReference>
<evidence type="ECO:0000256" key="1">
    <source>
        <dbReference type="ARBA" id="ARBA00001974"/>
    </source>
</evidence>
<dbReference type="InterPro" id="IPR036635">
    <property type="entry name" value="MurB_C_sf"/>
</dbReference>
<evidence type="ECO:0000256" key="7">
    <source>
        <dbReference type="ARBA" id="ARBA00022618"/>
    </source>
</evidence>
<dbReference type="GO" id="GO:0051301">
    <property type="term" value="P:cell division"/>
    <property type="evidence" value="ECO:0007669"/>
    <property type="project" value="UniProtKB-KW"/>
</dbReference>
<keyword evidence="14" id="KW-0131">Cell cycle</keyword>
<dbReference type="EC" id="1.3.1.98" evidence="5"/>
<evidence type="ECO:0000259" key="17">
    <source>
        <dbReference type="Pfam" id="PF02873"/>
    </source>
</evidence>
<keyword evidence="15" id="KW-0961">Cell wall biogenesis/degradation</keyword>
<evidence type="ECO:0000256" key="6">
    <source>
        <dbReference type="ARBA" id="ARBA00022490"/>
    </source>
</evidence>
<evidence type="ECO:0000256" key="13">
    <source>
        <dbReference type="ARBA" id="ARBA00023002"/>
    </source>
</evidence>
<comment type="cofactor">
    <cofactor evidence="1">
        <name>FAD</name>
        <dbReference type="ChEBI" id="CHEBI:57692"/>
    </cofactor>
</comment>
<sequence length="141" mass="15961">MLERRELKFGYRLSPFQEMKDLASITAVTFRLKFSKTARERQKEYLTRRLRTQPLGQRSAGSIFRNPSSMGVSAAELIEKAGLKGLRVGEAMVSNKHANFFINCGCATSQDMIELIGFVNDAVNQKFGVELKEEILYIHPS</sequence>
<dbReference type="SUPFAM" id="SSF56194">
    <property type="entry name" value="Uridine diphospho-N-Acetylenolpyruvylglucosamine reductase, MurB, C-terminal domain"/>
    <property type="match status" value="1"/>
</dbReference>
<evidence type="ECO:0000256" key="14">
    <source>
        <dbReference type="ARBA" id="ARBA00023306"/>
    </source>
</evidence>
<evidence type="ECO:0000256" key="10">
    <source>
        <dbReference type="ARBA" id="ARBA00022857"/>
    </source>
</evidence>
<dbReference type="Proteomes" id="UP001291623">
    <property type="component" value="Unassembled WGS sequence"/>
</dbReference>
<protein>
    <recommendedName>
        <fullName evidence="5">UDP-N-acetylmuramate dehydrogenase</fullName>
        <ecNumber evidence="5">1.3.1.98</ecNumber>
    </recommendedName>
</protein>
<evidence type="ECO:0000256" key="16">
    <source>
        <dbReference type="ARBA" id="ARBA00048914"/>
    </source>
</evidence>
<dbReference type="GO" id="GO:0071555">
    <property type="term" value="P:cell wall organization"/>
    <property type="evidence" value="ECO:0007669"/>
    <property type="project" value="UniProtKB-KW"/>
</dbReference>
<evidence type="ECO:0000313" key="18">
    <source>
        <dbReference type="EMBL" id="KAK4347937.1"/>
    </source>
</evidence>
<dbReference type="Gene3D" id="3.90.78.10">
    <property type="entry name" value="UDP-N-acetylenolpyruvoylglucosamine reductase, C-terminal domain"/>
    <property type="match status" value="1"/>
</dbReference>
<comment type="subcellular location">
    <subcellularLocation>
        <location evidence="3">Cytoplasm</location>
    </subcellularLocation>
</comment>
<gene>
    <name evidence="18" type="ORF">RND71_034276</name>
</gene>
<proteinExistence type="inferred from homology"/>
<keyword evidence="10" id="KW-0521">NADP</keyword>
<evidence type="ECO:0000256" key="4">
    <source>
        <dbReference type="ARBA" id="ARBA00004752"/>
    </source>
</evidence>
<evidence type="ECO:0000313" key="19">
    <source>
        <dbReference type="Proteomes" id="UP001291623"/>
    </source>
</evidence>
<organism evidence="18 19">
    <name type="scientific">Anisodus tanguticus</name>
    <dbReference type="NCBI Taxonomy" id="243964"/>
    <lineage>
        <taxon>Eukaryota</taxon>
        <taxon>Viridiplantae</taxon>
        <taxon>Streptophyta</taxon>
        <taxon>Embryophyta</taxon>
        <taxon>Tracheophyta</taxon>
        <taxon>Spermatophyta</taxon>
        <taxon>Magnoliopsida</taxon>
        <taxon>eudicotyledons</taxon>
        <taxon>Gunneridae</taxon>
        <taxon>Pentapetalae</taxon>
        <taxon>asterids</taxon>
        <taxon>lamiids</taxon>
        <taxon>Solanales</taxon>
        <taxon>Solanaceae</taxon>
        <taxon>Solanoideae</taxon>
        <taxon>Hyoscyameae</taxon>
        <taxon>Anisodus</taxon>
    </lineage>
</organism>
<keyword evidence="8" id="KW-0285">Flavoprotein</keyword>
<keyword evidence="19" id="KW-1185">Reference proteome</keyword>
<keyword evidence="9" id="KW-0274">FAD</keyword>
<dbReference type="InterPro" id="IPR011601">
    <property type="entry name" value="MurB_C"/>
</dbReference>
<dbReference type="GO" id="GO:0008762">
    <property type="term" value="F:UDP-N-acetylmuramate dehydrogenase activity"/>
    <property type="evidence" value="ECO:0007669"/>
    <property type="project" value="UniProtKB-EC"/>
</dbReference>
<dbReference type="InterPro" id="IPR003170">
    <property type="entry name" value="MurB"/>
</dbReference>
<evidence type="ECO:0000256" key="5">
    <source>
        <dbReference type="ARBA" id="ARBA00012518"/>
    </source>
</evidence>
<reference evidence="18" key="1">
    <citation type="submission" date="2023-12" db="EMBL/GenBank/DDBJ databases">
        <title>Genome assembly of Anisodus tanguticus.</title>
        <authorList>
            <person name="Wang Y.-J."/>
        </authorList>
    </citation>
    <scope>NUCLEOTIDE SEQUENCE</scope>
    <source>
        <strain evidence="18">KB-2021</strain>
        <tissue evidence="18">Leaf</tissue>
    </source>
</reference>
<comment type="caution">
    <text evidence="18">The sequence shown here is derived from an EMBL/GenBank/DDBJ whole genome shotgun (WGS) entry which is preliminary data.</text>
</comment>
<dbReference type="GO" id="GO:0005829">
    <property type="term" value="C:cytosol"/>
    <property type="evidence" value="ECO:0007669"/>
    <property type="project" value="TreeGrafter"/>
</dbReference>
<name>A0AAE1RBU3_9SOLA</name>
<evidence type="ECO:0000256" key="15">
    <source>
        <dbReference type="ARBA" id="ARBA00023316"/>
    </source>
</evidence>
<keyword evidence="7" id="KW-0132">Cell division</keyword>
<evidence type="ECO:0000256" key="8">
    <source>
        <dbReference type="ARBA" id="ARBA00022630"/>
    </source>
</evidence>
<dbReference type="EMBL" id="JAVYJV010000018">
    <property type="protein sequence ID" value="KAK4347937.1"/>
    <property type="molecule type" value="Genomic_DNA"/>
</dbReference>
<evidence type="ECO:0000256" key="2">
    <source>
        <dbReference type="ARBA" id="ARBA00003921"/>
    </source>
</evidence>
<dbReference type="GO" id="GO:0050660">
    <property type="term" value="F:flavin adenine dinucleotide binding"/>
    <property type="evidence" value="ECO:0007669"/>
    <property type="project" value="TreeGrafter"/>
</dbReference>
<evidence type="ECO:0000256" key="3">
    <source>
        <dbReference type="ARBA" id="ARBA00004496"/>
    </source>
</evidence>